<protein>
    <submittedName>
        <fullName evidence="2">Uncharacterized protein</fullName>
    </submittedName>
</protein>
<evidence type="ECO:0000256" key="1">
    <source>
        <dbReference type="SAM" id="Phobius"/>
    </source>
</evidence>
<dbReference type="KEGG" id="hmn:HM131_17060"/>
<keyword evidence="3" id="KW-1185">Reference proteome</keyword>
<keyword evidence="1" id="KW-0472">Membrane</keyword>
<dbReference type="EMBL" id="CP020772">
    <property type="protein sequence ID" value="ARI78440.1"/>
    <property type="molecule type" value="Genomic_DNA"/>
</dbReference>
<sequence length="102" mass="12225">MEVFLTPIKNSYRDIKYFWKQMIGASSIKAKGKYLILAYFNLMFLFIYTVNTLYFIYILVIGIFIHPLAFLVLLFSVPFIFITIFFRKKVDNDSKYQQYKMG</sequence>
<accession>A0A1W5ZYU1</accession>
<proteinExistence type="predicted"/>
<organism evidence="2 3">
    <name type="scientific">Halobacillus mangrovi</name>
    <dbReference type="NCBI Taxonomy" id="402384"/>
    <lineage>
        <taxon>Bacteria</taxon>
        <taxon>Bacillati</taxon>
        <taxon>Bacillota</taxon>
        <taxon>Bacilli</taxon>
        <taxon>Bacillales</taxon>
        <taxon>Bacillaceae</taxon>
        <taxon>Halobacillus</taxon>
    </lineage>
</organism>
<keyword evidence="1" id="KW-1133">Transmembrane helix</keyword>
<evidence type="ECO:0000313" key="3">
    <source>
        <dbReference type="Proteomes" id="UP000192527"/>
    </source>
</evidence>
<evidence type="ECO:0000313" key="2">
    <source>
        <dbReference type="EMBL" id="ARI78440.1"/>
    </source>
</evidence>
<dbReference type="Proteomes" id="UP000192527">
    <property type="component" value="Chromosome"/>
</dbReference>
<feature type="transmembrane region" description="Helical" evidence="1">
    <location>
        <begin position="63"/>
        <end position="86"/>
    </location>
</feature>
<dbReference type="AlphaFoldDB" id="A0A1W5ZYU1"/>
<reference evidence="2 3" key="1">
    <citation type="submission" date="2017-04" db="EMBL/GenBank/DDBJ databases">
        <title>The whole genome sequencing and assembly of Halobacillus mangrovi strain.</title>
        <authorList>
            <person name="Lee S.-J."/>
            <person name="Park M.-K."/>
            <person name="Kim J.-Y."/>
            <person name="Lee Y.-J."/>
            <person name="Yi H."/>
            <person name="Bahn Y.-S."/>
            <person name="Kim J.F."/>
            <person name="Lee D.-W."/>
        </authorList>
    </citation>
    <scope>NUCLEOTIDE SEQUENCE [LARGE SCALE GENOMIC DNA]</scope>
    <source>
        <strain evidence="2 3">KTB 131</strain>
    </source>
</reference>
<feature type="transmembrane region" description="Helical" evidence="1">
    <location>
        <begin position="34"/>
        <end position="57"/>
    </location>
</feature>
<name>A0A1W5ZYU1_9BACI</name>
<gene>
    <name evidence="2" type="ORF">HM131_17060</name>
</gene>
<keyword evidence="1" id="KW-0812">Transmembrane</keyword>